<reference evidence="11 12" key="1">
    <citation type="journal article" date="2014" name="PLoS Genet.">
        <title>Phylogenetically driven sequencing of extremely halophilic archaea reveals strategies for static and dynamic osmo-response.</title>
        <authorList>
            <person name="Becker E.A."/>
            <person name="Seitzer P.M."/>
            <person name="Tritt A."/>
            <person name="Larsen D."/>
            <person name="Krusor M."/>
            <person name="Yao A.I."/>
            <person name="Wu D."/>
            <person name="Madern D."/>
            <person name="Eisen J.A."/>
            <person name="Darling A.E."/>
            <person name="Facciotti M.T."/>
        </authorList>
    </citation>
    <scope>NUCLEOTIDE SEQUENCE [LARGE SCALE GENOMIC DNA]</scope>
    <source>
        <strain evidence="11 12">GA33</strain>
    </source>
</reference>
<dbReference type="GO" id="GO:0009307">
    <property type="term" value="P:DNA restriction-modification system"/>
    <property type="evidence" value="ECO:0007669"/>
    <property type="project" value="UniProtKB-KW"/>
</dbReference>
<evidence type="ECO:0000313" key="12">
    <source>
        <dbReference type="Proteomes" id="UP000011599"/>
    </source>
</evidence>
<keyword evidence="6" id="KW-0238">DNA-binding</keyword>
<dbReference type="PRINTS" id="PR00508">
    <property type="entry name" value="S21N4MTFRASE"/>
</dbReference>
<dbReference type="eggNOG" id="arCOG00115">
    <property type="taxonomic scope" value="Archaea"/>
</dbReference>
<keyword evidence="3" id="KW-0808">Transferase</keyword>
<dbReference type="GO" id="GO:0003677">
    <property type="term" value="F:DNA binding"/>
    <property type="evidence" value="ECO:0007669"/>
    <property type="project" value="UniProtKB-KW"/>
</dbReference>
<evidence type="ECO:0000313" key="11">
    <source>
        <dbReference type="EMBL" id="ELY45736.1"/>
    </source>
</evidence>
<evidence type="ECO:0000256" key="5">
    <source>
        <dbReference type="ARBA" id="ARBA00022747"/>
    </source>
</evidence>
<dbReference type="SUPFAM" id="SSF53335">
    <property type="entry name" value="S-adenosyl-L-methionine-dependent methyltransferases"/>
    <property type="match status" value="1"/>
</dbReference>
<dbReference type="PATRIC" id="fig|1114856.3.peg.474"/>
<evidence type="ECO:0000256" key="4">
    <source>
        <dbReference type="ARBA" id="ARBA00022691"/>
    </source>
</evidence>
<organism evidence="11 12">
    <name type="scientific">Natronorubrum tibetense GA33</name>
    <dbReference type="NCBI Taxonomy" id="1114856"/>
    <lineage>
        <taxon>Archaea</taxon>
        <taxon>Methanobacteriati</taxon>
        <taxon>Methanobacteriota</taxon>
        <taxon>Stenosarchaea group</taxon>
        <taxon>Halobacteria</taxon>
        <taxon>Halobacteriales</taxon>
        <taxon>Natrialbaceae</taxon>
        <taxon>Natronorubrum</taxon>
    </lineage>
</organism>
<dbReference type="InterPro" id="IPR002941">
    <property type="entry name" value="DNA_methylase_N4/N6"/>
</dbReference>
<dbReference type="InterPro" id="IPR029063">
    <property type="entry name" value="SAM-dependent_MTases_sf"/>
</dbReference>
<keyword evidence="12" id="KW-1185">Reference proteome</keyword>
<feature type="domain" description="DNA methylase N-4/N-6" evidence="10">
    <location>
        <begin position="23"/>
        <end position="269"/>
    </location>
</feature>
<dbReference type="Pfam" id="PF01555">
    <property type="entry name" value="N6_N4_Mtase"/>
    <property type="match status" value="1"/>
</dbReference>
<evidence type="ECO:0000256" key="1">
    <source>
        <dbReference type="ARBA" id="ARBA00010203"/>
    </source>
</evidence>
<keyword evidence="5 8" id="KW-0680">Restriction system</keyword>
<dbReference type="EMBL" id="AOHW01000006">
    <property type="protein sequence ID" value="ELY45736.1"/>
    <property type="molecule type" value="Genomic_DNA"/>
</dbReference>
<feature type="region of interest" description="Disordered" evidence="9">
    <location>
        <begin position="336"/>
        <end position="381"/>
    </location>
</feature>
<comment type="similarity">
    <text evidence="1">Belongs to the N(4)/N(6)-methyltransferase family. N(4) subfamily.</text>
</comment>
<dbReference type="OrthoDB" id="38200at2157"/>
<dbReference type="PROSITE" id="PS00093">
    <property type="entry name" value="N4_MTASE"/>
    <property type="match status" value="1"/>
</dbReference>
<feature type="compositionally biased region" description="Basic and acidic residues" evidence="9">
    <location>
        <begin position="371"/>
        <end position="381"/>
    </location>
</feature>
<evidence type="ECO:0000256" key="6">
    <source>
        <dbReference type="ARBA" id="ARBA00023125"/>
    </source>
</evidence>
<dbReference type="GO" id="GO:0015667">
    <property type="term" value="F:site-specific DNA-methyltransferase (cytosine-N4-specific) activity"/>
    <property type="evidence" value="ECO:0007669"/>
    <property type="project" value="UniProtKB-EC"/>
</dbReference>
<dbReference type="GO" id="GO:0032259">
    <property type="term" value="P:methylation"/>
    <property type="evidence" value="ECO:0007669"/>
    <property type="project" value="UniProtKB-KW"/>
</dbReference>
<protein>
    <recommendedName>
        <fullName evidence="8">Type II methyltransferase</fullName>
        <ecNumber evidence="8">2.1.1.113</ecNumber>
    </recommendedName>
    <alternativeName>
        <fullName evidence="8">N-4 cytosine-specific methyltransferase</fullName>
    </alternativeName>
</protein>
<proteinExistence type="inferred from homology"/>
<name>L9W8Z4_9EURY</name>
<dbReference type="STRING" id="1114856.GCA_000383975_03769"/>
<dbReference type="Gene3D" id="3.40.50.150">
    <property type="entry name" value="Vaccinia Virus protein VP39"/>
    <property type="match status" value="1"/>
</dbReference>
<keyword evidence="4 8" id="KW-0949">S-adenosyl-L-methionine</keyword>
<sequence>METTHRVFVGDSRDLAAIDDASVELVVTSPPYPMIEMWDDLFTGLDPAIGDALESGDGRAAFDAMHAQLDRVWAELERVLVDGGIACINVGDATRTIDGSFRVYPNHARVLEAFESRGFDPLPDVLWRKPANSAAKFMGSGMIPPNAYVTLEHEYVLVFRKGGESRGFEPGADRRYEAAYFWEERNRWFTDLWTDVQGELQALGGDGEGDLRDRSAAYPLEIPYRLICMYSAYGDTVLDPFWGTGTTTLAAICAGRHSLGSELEEAFVERFDDRVPAIPALSRSIGRTRLERHREFVTSRLEAGKGFEYEADYYDTPVVTKMERGIRLREVDAIEALDGDSDDGNNGDSDDDNSSDGNNGDSDDGNNEYGYRAEHVPLRLE</sequence>
<feature type="compositionally biased region" description="Acidic residues" evidence="9">
    <location>
        <begin position="336"/>
        <end position="354"/>
    </location>
</feature>
<evidence type="ECO:0000259" key="10">
    <source>
        <dbReference type="Pfam" id="PF01555"/>
    </source>
</evidence>
<keyword evidence="2 8" id="KW-0489">Methyltransferase</keyword>
<evidence type="ECO:0000256" key="3">
    <source>
        <dbReference type="ARBA" id="ARBA00022679"/>
    </source>
</evidence>
<comment type="caution">
    <text evidence="11">The sequence shown here is derived from an EMBL/GenBank/DDBJ whole genome shotgun (WGS) entry which is preliminary data.</text>
</comment>
<dbReference type="EC" id="2.1.1.113" evidence="8"/>
<dbReference type="GO" id="GO:0008170">
    <property type="term" value="F:N-methyltransferase activity"/>
    <property type="evidence" value="ECO:0007669"/>
    <property type="project" value="InterPro"/>
</dbReference>
<evidence type="ECO:0000256" key="7">
    <source>
        <dbReference type="ARBA" id="ARBA00049120"/>
    </source>
</evidence>
<comment type="catalytic activity">
    <reaction evidence="7 8">
        <text>a 2'-deoxycytidine in DNA + S-adenosyl-L-methionine = an N(4)-methyl-2'-deoxycytidine in DNA + S-adenosyl-L-homocysteine + H(+)</text>
        <dbReference type="Rhea" id="RHEA:16857"/>
        <dbReference type="Rhea" id="RHEA-COMP:11369"/>
        <dbReference type="Rhea" id="RHEA-COMP:13674"/>
        <dbReference type="ChEBI" id="CHEBI:15378"/>
        <dbReference type="ChEBI" id="CHEBI:57856"/>
        <dbReference type="ChEBI" id="CHEBI:59789"/>
        <dbReference type="ChEBI" id="CHEBI:85452"/>
        <dbReference type="ChEBI" id="CHEBI:137933"/>
        <dbReference type="EC" id="2.1.1.113"/>
    </reaction>
</comment>
<evidence type="ECO:0000256" key="9">
    <source>
        <dbReference type="SAM" id="MobiDB-lite"/>
    </source>
</evidence>
<dbReference type="Proteomes" id="UP000011599">
    <property type="component" value="Unassembled WGS sequence"/>
</dbReference>
<evidence type="ECO:0000256" key="8">
    <source>
        <dbReference type="RuleBase" id="RU362026"/>
    </source>
</evidence>
<dbReference type="InterPro" id="IPR017985">
    <property type="entry name" value="MeTrfase_CN4_CS"/>
</dbReference>
<gene>
    <name evidence="11" type="ORF">C496_02302</name>
</gene>
<dbReference type="InterPro" id="IPR001091">
    <property type="entry name" value="RM_Methyltransferase"/>
</dbReference>
<accession>L9W8Z4</accession>
<evidence type="ECO:0000256" key="2">
    <source>
        <dbReference type="ARBA" id="ARBA00022603"/>
    </source>
</evidence>
<dbReference type="AlphaFoldDB" id="L9W8Z4"/>
<dbReference type="RefSeq" id="WP_006088170.1">
    <property type="nucleotide sequence ID" value="NZ_AOHW01000006.1"/>
</dbReference>